<feature type="transmembrane region" description="Helical" evidence="1">
    <location>
        <begin position="68"/>
        <end position="87"/>
    </location>
</feature>
<evidence type="ECO:0000313" key="3">
    <source>
        <dbReference type="Proteomes" id="UP001177160"/>
    </source>
</evidence>
<dbReference type="EMBL" id="JAOVQM010000002">
    <property type="protein sequence ID" value="MCV2231926.1"/>
    <property type="molecule type" value="Genomic_DNA"/>
</dbReference>
<feature type="transmembrane region" description="Helical" evidence="1">
    <location>
        <begin position="243"/>
        <end position="261"/>
    </location>
</feature>
<dbReference type="RefSeq" id="WP_263608079.1">
    <property type="nucleotide sequence ID" value="NZ_JAOVQM010000002.1"/>
</dbReference>
<comment type="caution">
    <text evidence="2">The sequence shown here is derived from an EMBL/GenBank/DDBJ whole genome shotgun (WGS) entry which is preliminary data.</text>
</comment>
<feature type="transmembrane region" description="Helical" evidence="1">
    <location>
        <begin position="5"/>
        <end position="24"/>
    </location>
</feature>
<evidence type="ECO:0000256" key="1">
    <source>
        <dbReference type="SAM" id="Phobius"/>
    </source>
</evidence>
<keyword evidence="1" id="KW-0812">Transmembrane</keyword>
<feature type="transmembrane region" description="Helical" evidence="1">
    <location>
        <begin position="135"/>
        <end position="156"/>
    </location>
</feature>
<evidence type="ECO:0000313" key="2">
    <source>
        <dbReference type="EMBL" id="MCV2231926.1"/>
    </source>
</evidence>
<accession>A0ABT2Y5A4</accession>
<feature type="transmembrane region" description="Helical" evidence="1">
    <location>
        <begin position="107"/>
        <end position="128"/>
    </location>
</feature>
<feature type="transmembrane region" description="Helical" evidence="1">
    <location>
        <begin position="44"/>
        <end position="61"/>
    </location>
</feature>
<reference evidence="2" key="1">
    <citation type="submission" date="2022-09" db="EMBL/GenBank/DDBJ databases">
        <title>Novel Mycoplasma species identified in domestic and wild animals.</title>
        <authorList>
            <person name="Volokhov D.V."/>
            <person name="Furtak V.A."/>
            <person name="Zagorodnyaya T.A."/>
        </authorList>
    </citation>
    <scope>NUCLEOTIDE SEQUENCE</scope>
    <source>
        <strain evidence="2">Oakley</strain>
    </source>
</reference>
<feature type="transmembrane region" description="Helical" evidence="1">
    <location>
        <begin position="222"/>
        <end position="237"/>
    </location>
</feature>
<keyword evidence="3" id="KW-1185">Reference proteome</keyword>
<keyword evidence="1" id="KW-1133">Transmembrane helix</keyword>
<organism evidence="2 3">
    <name type="scientific">Paracholeplasma manati</name>
    <dbReference type="NCBI Taxonomy" id="591373"/>
    <lineage>
        <taxon>Bacteria</taxon>
        <taxon>Bacillati</taxon>
        <taxon>Mycoplasmatota</taxon>
        <taxon>Mollicutes</taxon>
        <taxon>Acholeplasmatales</taxon>
        <taxon>Acholeplasmataceae</taxon>
        <taxon>Paracholeplasma</taxon>
    </lineage>
</organism>
<dbReference type="Proteomes" id="UP001177160">
    <property type="component" value="Unassembled WGS sequence"/>
</dbReference>
<proteinExistence type="predicted"/>
<gene>
    <name evidence="2" type="ORF">N7548_03690</name>
</gene>
<protein>
    <submittedName>
        <fullName evidence="2">Uncharacterized protein</fullName>
    </submittedName>
</protein>
<feature type="transmembrane region" description="Helical" evidence="1">
    <location>
        <begin position="273"/>
        <end position="295"/>
    </location>
</feature>
<sequence>MKNKFVYLIGLFICFFVILYSAIFASSGFDITSFTTYNLIDYPIIYIISFNLLIIYPLYYHKNNFFEVVFSTVLLFNLIINYTLIASFSHIGIGDYFFPILMNSQNIITALTFNIIIALFIAVILLIMKFKDRKYYLIVHVLFLIILSIIHLLWFLGVKYESINTPNLFEPRPFDFIYQLLILLKGGYLFISSVVILYVFFNSIISKMQKIVNIDLTKLSKILVWFFFGFFGIERLFEKTNKWIFHFQILSAALMIGYYFTMNTMYFNIRLNMLFFVVFIVSGILKILVSVYSLVSILKNKKF</sequence>
<name>A0ABT2Y5A4_9MOLU</name>
<keyword evidence="1" id="KW-0472">Membrane</keyword>
<feature type="transmembrane region" description="Helical" evidence="1">
    <location>
        <begin position="176"/>
        <end position="201"/>
    </location>
</feature>